<proteinExistence type="predicted"/>
<dbReference type="Gene3D" id="2.40.30.10">
    <property type="entry name" value="Translation factors"/>
    <property type="match status" value="1"/>
</dbReference>
<dbReference type="Pfam" id="PF22594">
    <property type="entry name" value="GTP-eEF1A_C"/>
    <property type="match status" value="1"/>
</dbReference>
<dbReference type="InterPro" id="IPR009000">
    <property type="entry name" value="Transl_B-barrel_sf"/>
</dbReference>
<evidence type="ECO:0000256" key="2">
    <source>
        <dbReference type="ARBA" id="ARBA00023134"/>
    </source>
</evidence>
<evidence type="ECO:0000259" key="3">
    <source>
        <dbReference type="Pfam" id="PF22594"/>
    </source>
</evidence>
<keyword evidence="2" id="KW-0342">GTP-binding</keyword>
<dbReference type="PANTHER" id="PTHR23115">
    <property type="entry name" value="TRANSLATION FACTOR"/>
    <property type="match status" value="1"/>
</dbReference>
<protein>
    <recommendedName>
        <fullName evidence="3">GTP-eEF1A C-terminal domain-containing protein</fullName>
    </recommendedName>
</protein>
<feature type="domain" description="GTP-eEF1A C-terminal" evidence="3">
    <location>
        <begin position="74"/>
        <end position="108"/>
    </location>
</feature>
<dbReference type="InterPro" id="IPR009001">
    <property type="entry name" value="Transl_elong_EF1A/Init_IF2_C"/>
</dbReference>
<accession>A0AAN9KBV1</accession>
<keyword evidence="1" id="KW-0547">Nucleotide-binding</keyword>
<dbReference type="EMBL" id="JAYMYQ010000008">
    <property type="protein sequence ID" value="KAK7314625.1"/>
    <property type="molecule type" value="Genomic_DNA"/>
</dbReference>
<dbReference type="InterPro" id="IPR054696">
    <property type="entry name" value="GTP-eEF1A_C"/>
</dbReference>
<dbReference type="AlphaFoldDB" id="A0AAN9KBV1"/>
<evidence type="ECO:0000256" key="1">
    <source>
        <dbReference type="ARBA" id="ARBA00022741"/>
    </source>
</evidence>
<reference evidence="4 5" key="1">
    <citation type="submission" date="2024-01" db="EMBL/GenBank/DDBJ databases">
        <title>The genomes of 5 underutilized Papilionoideae crops provide insights into root nodulation and disease resistanc.</title>
        <authorList>
            <person name="Jiang F."/>
        </authorList>
    </citation>
    <scope>NUCLEOTIDE SEQUENCE [LARGE SCALE GENOMIC DNA]</scope>
    <source>
        <strain evidence="4">LVBAO_FW01</strain>
        <tissue evidence="4">Leaves</tissue>
    </source>
</reference>
<comment type="caution">
    <text evidence="4">The sequence shown here is derived from an EMBL/GenBank/DDBJ whole genome shotgun (WGS) entry which is preliminary data.</text>
</comment>
<dbReference type="SUPFAM" id="SSF50465">
    <property type="entry name" value="EF-Tu/eEF-1alpha/eIF2-gamma C-terminal domain"/>
    <property type="match status" value="1"/>
</dbReference>
<evidence type="ECO:0000313" key="4">
    <source>
        <dbReference type="EMBL" id="KAK7314625.1"/>
    </source>
</evidence>
<sequence>MGKVESGTDQVKIVAIFIDENRVNCAGPGENLQIRMSGVEEDILIGFVLSSIANPIATVTEFVVQLAILELLDNVSNYICIEKFFDFPQLGRFTVRTEGKTVAVGKVTVL</sequence>
<gene>
    <name evidence="4" type="ORF">VNO77_33152</name>
</gene>
<dbReference type="Proteomes" id="UP001367508">
    <property type="component" value="Unassembled WGS sequence"/>
</dbReference>
<evidence type="ECO:0000313" key="5">
    <source>
        <dbReference type="Proteomes" id="UP001367508"/>
    </source>
</evidence>
<dbReference type="GO" id="GO:0005525">
    <property type="term" value="F:GTP binding"/>
    <property type="evidence" value="ECO:0007669"/>
    <property type="project" value="UniProtKB-KW"/>
</dbReference>
<dbReference type="SUPFAM" id="SSF50447">
    <property type="entry name" value="Translation proteins"/>
    <property type="match status" value="1"/>
</dbReference>
<name>A0AAN9KBV1_CANGL</name>
<organism evidence="4 5">
    <name type="scientific">Canavalia gladiata</name>
    <name type="common">Sword bean</name>
    <name type="synonym">Dolichos gladiatus</name>
    <dbReference type="NCBI Taxonomy" id="3824"/>
    <lineage>
        <taxon>Eukaryota</taxon>
        <taxon>Viridiplantae</taxon>
        <taxon>Streptophyta</taxon>
        <taxon>Embryophyta</taxon>
        <taxon>Tracheophyta</taxon>
        <taxon>Spermatophyta</taxon>
        <taxon>Magnoliopsida</taxon>
        <taxon>eudicotyledons</taxon>
        <taxon>Gunneridae</taxon>
        <taxon>Pentapetalae</taxon>
        <taxon>rosids</taxon>
        <taxon>fabids</taxon>
        <taxon>Fabales</taxon>
        <taxon>Fabaceae</taxon>
        <taxon>Papilionoideae</taxon>
        <taxon>50 kb inversion clade</taxon>
        <taxon>NPAAA clade</taxon>
        <taxon>indigoferoid/millettioid clade</taxon>
        <taxon>Phaseoleae</taxon>
        <taxon>Canavalia</taxon>
    </lineage>
</organism>
<keyword evidence="5" id="KW-1185">Reference proteome</keyword>
<dbReference type="InterPro" id="IPR050100">
    <property type="entry name" value="TRAFAC_GTPase_members"/>
</dbReference>